<dbReference type="Pfam" id="PF01757">
    <property type="entry name" value="Acyl_transf_3"/>
    <property type="match status" value="1"/>
</dbReference>
<dbReference type="OrthoDB" id="9767863at2"/>
<name>A0A367GLX7_9SPHI</name>
<feature type="transmembrane region" description="Helical" evidence="1">
    <location>
        <begin position="317"/>
        <end position="341"/>
    </location>
</feature>
<dbReference type="RefSeq" id="WP_114005458.1">
    <property type="nucleotide sequence ID" value="NZ_QGDC01000006.1"/>
</dbReference>
<feature type="transmembrane region" description="Helical" evidence="1">
    <location>
        <begin position="189"/>
        <end position="205"/>
    </location>
</feature>
<dbReference type="InterPro" id="IPR050879">
    <property type="entry name" value="Acyltransferase_3"/>
</dbReference>
<dbReference type="InterPro" id="IPR002656">
    <property type="entry name" value="Acyl_transf_3_dom"/>
</dbReference>
<keyword evidence="1" id="KW-1133">Transmembrane helix</keyword>
<feature type="transmembrane region" description="Helical" evidence="1">
    <location>
        <begin position="106"/>
        <end position="125"/>
    </location>
</feature>
<reference evidence="3 4" key="1">
    <citation type="submission" date="2018-05" db="EMBL/GenBank/DDBJ databases">
        <title>Mucilaginibacter hurinus sp. nov., isolated from briquette warehouse soil.</title>
        <authorList>
            <person name="Choi L."/>
        </authorList>
    </citation>
    <scope>NUCLEOTIDE SEQUENCE [LARGE SCALE GENOMIC DNA]</scope>
    <source>
        <strain evidence="3 4">ZR32</strain>
    </source>
</reference>
<dbReference type="PANTHER" id="PTHR23028">
    <property type="entry name" value="ACETYLTRANSFERASE"/>
    <property type="match status" value="1"/>
</dbReference>
<feature type="transmembrane region" description="Helical" evidence="1">
    <location>
        <begin position="12"/>
        <end position="33"/>
    </location>
</feature>
<evidence type="ECO:0000256" key="1">
    <source>
        <dbReference type="SAM" id="Phobius"/>
    </source>
</evidence>
<keyword evidence="4" id="KW-1185">Reference proteome</keyword>
<dbReference type="AlphaFoldDB" id="A0A367GLX7"/>
<evidence type="ECO:0000313" key="3">
    <source>
        <dbReference type="EMBL" id="RCH54474.1"/>
    </source>
</evidence>
<feature type="transmembrane region" description="Helical" evidence="1">
    <location>
        <begin position="211"/>
        <end position="229"/>
    </location>
</feature>
<proteinExistence type="predicted"/>
<feature type="transmembrane region" description="Helical" evidence="1">
    <location>
        <begin position="353"/>
        <end position="375"/>
    </location>
</feature>
<evidence type="ECO:0000313" key="4">
    <source>
        <dbReference type="Proteomes" id="UP000253209"/>
    </source>
</evidence>
<feature type="transmembrane region" description="Helical" evidence="1">
    <location>
        <begin position="165"/>
        <end position="182"/>
    </location>
</feature>
<dbReference type="GO" id="GO:0000271">
    <property type="term" value="P:polysaccharide biosynthetic process"/>
    <property type="evidence" value="ECO:0007669"/>
    <property type="project" value="TreeGrafter"/>
</dbReference>
<dbReference type="GO" id="GO:0016747">
    <property type="term" value="F:acyltransferase activity, transferring groups other than amino-acyl groups"/>
    <property type="evidence" value="ECO:0007669"/>
    <property type="project" value="InterPro"/>
</dbReference>
<feature type="domain" description="Acyltransferase 3" evidence="2">
    <location>
        <begin position="16"/>
        <end position="371"/>
    </location>
</feature>
<comment type="caution">
    <text evidence="3">The sequence shown here is derived from an EMBL/GenBank/DDBJ whole genome shotgun (WGS) entry which is preliminary data.</text>
</comment>
<accession>A0A367GLX7</accession>
<protein>
    <recommendedName>
        <fullName evidence="2">Acyltransferase 3 domain-containing protein</fullName>
    </recommendedName>
</protein>
<dbReference type="PANTHER" id="PTHR23028:SF131">
    <property type="entry name" value="BLR2367 PROTEIN"/>
    <property type="match status" value="1"/>
</dbReference>
<dbReference type="Proteomes" id="UP000253209">
    <property type="component" value="Unassembled WGS sequence"/>
</dbReference>
<evidence type="ECO:0000259" key="2">
    <source>
        <dbReference type="Pfam" id="PF01757"/>
    </source>
</evidence>
<keyword evidence="1" id="KW-0812">Transmembrane</keyword>
<feature type="transmembrane region" description="Helical" evidence="1">
    <location>
        <begin position="236"/>
        <end position="254"/>
    </location>
</feature>
<dbReference type="GO" id="GO:0016020">
    <property type="term" value="C:membrane"/>
    <property type="evidence" value="ECO:0007669"/>
    <property type="project" value="TreeGrafter"/>
</dbReference>
<feature type="transmembrane region" description="Helical" evidence="1">
    <location>
        <begin position="288"/>
        <end position="305"/>
    </location>
</feature>
<sequence length="392" mass="45291">MNTAKTGPALPKYFFFLDILRGLAALSVVMYHWEKFFTTDKEALATFDHSNQPLYDVFYIFYNAGDVAVDLFFLISGFVFFFLYAQNIVAGKVSPRTFFNLRFSRLYPLHFATLLLVLILQVAIYSDLGHYLVYFCNDGYHFVLNLFLINSWGFEKEPSFNGPNWSISVEIFLYLLFFLLCFFRLNKKFVVALLMLAGIVIQAYYSPLGRGVFAFFAGGLLYHFYLHIITHGKLVLYLRIAAIAAMLLVMLMIFNAKYHFLEGFIISYFKTRGITIQNLYWINKGINLFVRALILPALLLFIVLLETAKGPVGKKFAFIGHISYSSYLLHFPLQLVLIYIVNKLGINNDIFNTAYALTGFFVALIVISLLCYSHFELPMQTYLRKRLQKHKT</sequence>
<keyword evidence="1" id="KW-0472">Membrane</keyword>
<organism evidence="3 4">
    <name type="scientific">Mucilaginibacter hurinus</name>
    <dbReference type="NCBI Taxonomy" id="2201324"/>
    <lineage>
        <taxon>Bacteria</taxon>
        <taxon>Pseudomonadati</taxon>
        <taxon>Bacteroidota</taxon>
        <taxon>Sphingobacteriia</taxon>
        <taxon>Sphingobacteriales</taxon>
        <taxon>Sphingobacteriaceae</taxon>
        <taxon>Mucilaginibacter</taxon>
    </lineage>
</organism>
<feature type="transmembrane region" description="Helical" evidence="1">
    <location>
        <begin position="60"/>
        <end position="85"/>
    </location>
</feature>
<dbReference type="EMBL" id="QGDC01000006">
    <property type="protein sequence ID" value="RCH54474.1"/>
    <property type="molecule type" value="Genomic_DNA"/>
</dbReference>
<gene>
    <name evidence="3" type="ORF">DJ568_11655</name>
</gene>